<keyword evidence="7" id="KW-1185">Reference proteome</keyword>
<dbReference type="InterPro" id="IPR005119">
    <property type="entry name" value="LysR_subst-bd"/>
</dbReference>
<dbReference type="Pfam" id="PF03466">
    <property type="entry name" value="LysR_substrate"/>
    <property type="match status" value="1"/>
</dbReference>
<keyword evidence="4" id="KW-0804">Transcription</keyword>
<dbReference type="Gene3D" id="1.10.10.10">
    <property type="entry name" value="Winged helix-like DNA-binding domain superfamily/Winged helix DNA-binding domain"/>
    <property type="match status" value="1"/>
</dbReference>
<proteinExistence type="inferred from homology"/>
<dbReference type="InterPro" id="IPR000847">
    <property type="entry name" value="LysR_HTH_N"/>
</dbReference>
<dbReference type="GO" id="GO:0006351">
    <property type="term" value="P:DNA-templated transcription"/>
    <property type="evidence" value="ECO:0007669"/>
    <property type="project" value="TreeGrafter"/>
</dbReference>
<evidence type="ECO:0000256" key="2">
    <source>
        <dbReference type="ARBA" id="ARBA00023015"/>
    </source>
</evidence>
<comment type="similarity">
    <text evidence="1">Belongs to the LysR transcriptional regulatory family.</text>
</comment>
<dbReference type="InterPro" id="IPR036390">
    <property type="entry name" value="WH_DNA-bd_sf"/>
</dbReference>
<dbReference type="InterPro" id="IPR058163">
    <property type="entry name" value="LysR-type_TF_proteobact-type"/>
</dbReference>
<keyword evidence="3" id="KW-0238">DNA-binding</keyword>
<dbReference type="PROSITE" id="PS50931">
    <property type="entry name" value="HTH_LYSR"/>
    <property type="match status" value="1"/>
</dbReference>
<dbReference type="RefSeq" id="WP_152214973.1">
    <property type="nucleotide sequence ID" value="NZ_JBAQYD010000319.1"/>
</dbReference>
<evidence type="ECO:0000256" key="4">
    <source>
        <dbReference type="ARBA" id="ARBA00023163"/>
    </source>
</evidence>
<dbReference type="Pfam" id="PF00126">
    <property type="entry name" value="HTH_1"/>
    <property type="match status" value="1"/>
</dbReference>
<protein>
    <submittedName>
        <fullName evidence="6">LysR family transcriptional regulator</fullName>
    </submittedName>
</protein>
<accession>A0A6N6VP47</accession>
<dbReference type="InterPro" id="IPR036388">
    <property type="entry name" value="WH-like_DNA-bd_sf"/>
</dbReference>
<dbReference type="SUPFAM" id="SSF53850">
    <property type="entry name" value="Periplasmic binding protein-like II"/>
    <property type="match status" value="1"/>
</dbReference>
<evidence type="ECO:0000259" key="5">
    <source>
        <dbReference type="PROSITE" id="PS50931"/>
    </source>
</evidence>
<feature type="domain" description="HTH lysR-type" evidence="5">
    <location>
        <begin position="15"/>
        <end position="66"/>
    </location>
</feature>
<evidence type="ECO:0000313" key="7">
    <source>
        <dbReference type="Proteomes" id="UP000468901"/>
    </source>
</evidence>
<dbReference type="GO" id="GO:0003700">
    <property type="term" value="F:DNA-binding transcription factor activity"/>
    <property type="evidence" value="ECO:0007669"/>
    <property type="project" value="InterPro"/>
</dbReference>
<organism evidence="6 7">
    <name type="scientific">Parvibaculum sedimenti</name>
    <dbReference type="NCBI Taxonomy" id="2608632"/>
    <lineage>
        <taxon>Bacteria</taxon>
        <taxon>Pseudomonadati</taxon>
        <taxon>Pseudomonadota</taxon>
        <taxon>Alphaproteobacteria</taxon>
        <taxon>Hyphomicrobiales</taxon>
        <taxon>Parvibaculaceae</taxon>
        <taxon>Parvibaculum</taxon>
    </lineage>
</organism>
<dbReference type="GO" id="GO:0043565">
    <property type="term" value="F:sequence-specific DNA binding"/>
    <property type="evidence" value="ECO:0007669"/>
    <property type="project" value="TreeGrafter"/>
</dbReference>
<name>A0A6N6VP47_9HYPH</name>
<reference evidence="6 7" key="1">
    <citation type="submission" date="2019-09" db="EMBL/GenBank/DDBJ databases">
        <title>Parvibaculum sedimenti sp. nov., isolated from sediment.</title>
        <authorList>
            <person name="Wang Y."/>
        </authorList>
    </citation>
    <scope>NUCLEOTIDE SEQUENCE [LARGE SCALE GENOMIC DNA]</scope>
    <source>
        <strain evidence="6 7">HXT-9</strain>
    </source>
</reference>
<dbReference type="PANTHER" id="PTHR30537">
    <property type="entry name" value="HTH-TYPE TRANSCRIPTIONAL REGULATOR"/>
    <property type="match status" value="1"/>
</dbReference>
<sequence length="304" mass="32863">MNSDETPGAGWDAYRIFLAVAEAQSLSAAGRRLSLSHATVGRHVAALEKALGTKLFIREPAGYALTAAGERLKAEVEPMAMAAERAIRAATADDGEPRGTVRVSTAPGITAHWLMPHLPGFHEQYPGIELDFVTESWPASVRRREADIVIRLYGPGEENLVGRKIGRLGVAFYASKSYAADHGLPTKREEWAEHSILGFAGSSANQELARWSAHVTRNAATHLRFSSQIDTAYAVLAGVGISALTCLTGDAYPQLLRISPEKLYSATDIWLLTHPDLKDTPPVRAAMDFIAARAKADRARLAGR</sequence>
<gene>
    <name evidence="6" type="ORF">F2P47_04500</name>
</gene>
<evidence type="ECO:0000256" key="3">
    <source>
        <dbReference type="ARBA" id="ARBA00023125"/>
    </source>
</evidence>
<evidence type="ECO:0000313" key="6">
    <source>
        <dbReference type="EMBL" id="KAB7741670.1"/>
    </source>
</evidence>
<dbReference type="Gene3D" id="3.40.190.290">
    <property type="match status" value="1"/>
</dbReference>
<dbReference type="SUPFAM" id="SSF46785">
    <property type="entry name" value="Winged helix' DNA-binding domain"/>
    <property type="match status" value="1"/>
</dbReference>
<dbReference type="Proteomes" id="UP000468901">
    <property type="component" value="Unassembled WGS sequence"/>
</dbReference>
<dbReference type="PANTHER" id="PTHR30537:SF3">
    <property type="entry name" value="TRANSCRIPTIONAL REGULATORY PROTEIN"/>
    <property type="match status" value="1"/>
</dbReference>
<evidence type="ECO:0000256" key="1">
    <source>
        <dbReference type="ARBA" id="ARBA00009437"/>
    </source>
</evidence>
<keyword evidence="2" id="KW-0805">Transcription regulation</keyword>
<dbReference type="AlphaFoldDB" id="A0A6N6VP47"/>
<dbReference type="EMBL" id="WESC01000003">
    <property type="protein sequence ID" value="KAB7741670.1"/>
    <property type="molecule type" value="Genomic_DNA"/>
</dbReference>
<comment type="caution">
    <text evidence="6">The sequence shown here is derived from an EMBL/GenBank/DDBJ whole genome shotgun (WGS) entry which is preliminary data.</text>
</comment>